<proteinExistence type="predicted"/>
<evidence type="ECO:0000256" key="6">
    <source>
        <dbReference type="SAM" id="Phobius"/>
    </source>
</evidence>
<comment type="subcellular location">
    <subcellularLocation>
        <location evidence="1">Cell membrane</location>
        <topology evidence="1">Multi-pass membrane protein</topology>
    </subcellularLocation>
</comment>
<evidence type="ECO:0000256" key="4">
    <source>
        <dbReference type="ARBA" id="ARBA00022989"/>
    </source>
</evidence>
<accession>A0ABP8Q6W2</accession>
<protein>
    <recommendedName>
        <fullName evidence="9">LysE type translocator</fullName>
    </recommendedName>
</protein>
<keyword evidence="3 6" id="KW-0812">Transmembrane</keyword>
<evidence type="ECO:0008006" key="9">
    <source>
        <dbReference type="Google" id="ProtNLM"/>
    </source>
</evidence>
<evidence type="ECO:0000313" key="7">
    <source>
        <dbReference type="EMBL" id="GAA4497870.1"/>
    </source>
</evidence>
<keyword evidence="4 6" id="KW-1133">Transmembrane helix</keyword>
<organism evidence="7 8">
    <name type="scientific">Actinoallomurus oryzae</name>
    <dbReference type="NCBI Taxonomy" id="502180"/>
    <lineage>
        <taxon>Bacteria</taxon>
        <taxon>Bacillati</taxon>
        <taxon>Actinomycetota</taxon>
        <taxon>Actinomycetes</taxon>
        <taxon>Streptosporangiales</taxon>
        <taxon>Thermomonosporaceae</taxon>
        <taxon>Actinoallomurus</taxon>
    </lineage>
</organism>
<evidence type="ECO:0000256" key="3">
    <source>
        <dbReference type="ARBA" id="ARBA00022692"/>
    </source>
</evidence>
<name>A0ABP8Q6W2_9ACTN</name>
<keyword evidence="2" id="KW-1003">Cell membrane</keyword>
<dbReference type="Proteomes" id="UP001500503">
    <property type="component" value="Unassembled WGS sequence"/>
</dbReference>
<sequence length="59" mass="6292">MTLLGLVFCSMTFLWLAGCAVAIAKMGDLLRRSAVRRALDAVTGAVLLALGVRLATEQR</sequence>
<comment type="caution">
    <text evidence="7">The sequence shown here is derived from an EMBL/GenBank/DDBJ whole genome shotgun (WGS) entry which is preliminary data.</text>
</comment>
<evidence type="ECO:0000256" key="5">
    <source>
        <dbReference type="ARBA" id="ARBA00023136"/>
    </source>
</evidence>
<feature type="transmembrane region" description="Helical" evidence="6">
    <location>
        <begin position="38"/>
        <end position="56"/>
    </location>
</feature>
<evidence type="ECO:0000256" key="1">
    <source>
        <dbReference type="ARBA" id="ARBA00004651"/>
    </source>
</evidence>
<evidence type="ECO:0000256" key="2">
    <source>
        <dbReference type="ARBA" id="ARBA00022475"/>
    </source>
</evidence>
<evidence type="ECO:0000313" key="8">
    <source>
        <dbReference type="Proteomes" id="UP001500503"/>
    </source>
</evidence>
<keyword evidence="8" id="KW-1185">Reference proteome</keyword>
<reference evidence="8" key="1">
    <citation type="journal article" date="2019" name="Int. J. Syst. Evol. Microbiol.">
        <title>The Global Catalogue of Microorganisms (GCM) 10K type strain sequencing project: providing services to taxonomists for standard genome sequencing and annotation.</title>
        <authorList>
            <consortium name="The Broad Institute Genomics Platform"/>
            <consortium name="The Broad Institute Genome Sequencing Center for Infectious Disease"/>
            <person name="Wu L."/>
            <person name="Ma J."/>
        </authorList>
    </citation>
    <scope>NUCLEOTIDE SEQUENCE [LARGE SCALE GENOMIC DNA]</scope>
    <source>
        <strain evidence="8">JCM 17933</strain>
    </source>
</reference>
<dbReference type="RefSeq" id="WP_345466203.1">
    <property type="nucleotide sequence ID" value="NZ_BAABHF010000023.1"/>
</dbReference>
<dbReference type="Pfam" id="PF01810">
    <property type="entry name" value="LysE"/>
    <property type="match status" value="1"/>
</dbReference>
<dbReference type="EMBL" id="BAABHF010000023">
    <property type="protein sequence ID" value="GAA4497870.1"/>
    <property type="molecule type" value="Genomic_DNA"/>
</dbReference>
<dbReference type="InterPro" id="IPR001123">
    <property type="entry name" value="LeuE-type"/>
</dbReference>
<keyword evidence="5 6" id="KW-0472">Membrane</keyword>
<gene>
    <name evidence="7" type="ORF">GCM10023191_041990</name>
</gene>